<dbReference type="HOGENOM" id="CLU_2470480_0_0_1"/>
<evidence type="ECO:0000313" key="1">
    <source>
        <dbReference type="EMBL" id="KIM28077.1"/>
    </source>
</evidence>
<sequence>MLSEPLAALETPQGKRLRNNLTLAIQSLVQTLDRGVLVDDPDNTRTAALVALARMAQIRMSPSHHHPSLLYAYSHIFILLCVAASGIP</sequence>
<reference evidence="2" key="2">
    <citation type="submission" date="2015-01" db="EMBL/GenBank/DDBJ databases">
        <title>Evolutionary Origins and Diversification of the Mycorrhizal Mutualists.</title>
        <authorList>
            <consortium name="DOE Joint Genome Institute"/>
            <consortium name="Mycorrhizal Genomics Consortium"/>
            <person name="Kohler A."/>
            <person name="Kuo A."/>
            <person name="Nagy L.G."/>
            <person name="Floudas D."/>
            <person name="Copeland A."/>
            <person name="Barry K.W."/>
            <person name="Cichocki N."/>
            <person name="Veneault-Fourrey C."/>
            <person name="LaButti K."/>
            <person name="Lindquist E.A."/>
            <person name="Lipzen A."/>
            <person name="Lundell T."/>
            <person name="Morin E."/>
            <person name="Murat C."/>
            <person name="Riley R."/>
            <person name="Ohm R."/>
            <person name="Sun H."/>
            <person name="Tunlid A."/>
            <person name="Henrissat B."/>
            <person name="Grigoriev I.V."/>
            <person name="Hibbett D.S."/>
            <person name="Martin F."/>
        </authorList>
    </citation>
    <scope>NUCLEOTIDE SEQUENCE [LARGE SCALE GENOMIC DNA]</scope>
    <source>
        <strain evidence="2">MAFF 305830</strain>
    </source>
</reference>
<dbReference type="EMBL" id="KN824295">
    <property type="protein sequence ID" value="KIM28077.1"/>
    <property type="molecule type" value="Genomic_DNA"/>
</dbReference>
<keyword evidence="2" id="KW-1185">Reference proteome</keyword>
<name>A0A0C2XG77_SERVB</name>
<dbReference type="Proteomes" id="UP000054097">
    <property type="component" value="Unassembled WGS sequence"/>
</dbReference>
<protein>
    <submittedName>
        <fullName evidence="1">Uncharacterized protein</fullName>
    </submittedName>
</protein>
<organism evidence="1 2">
    <name type="scientific">Serendipita vermifera MAFF 305830</name>
    <dbReference type="NCBI Taxonomy" id="933852"/>
    <lineage>
        <taxon>Eukaryota</taxon>
        <taxon>Fungi</taxon>
        <taxon>Dikarya</taxon>
        <taxon>Basidiomycota</taxon>
        <taxon>Agaricomycotina</taxon>
        <taxon>Agaricomycetes</taxon>
        <taxon>Sebacinales</taxon>
        <taxon>Serendipitaceae</taxon>
        <taxon>Serendipita</taxon>
    </lineage>
</organism>
<gene>
    <name evidence="1" type="ORF">M408DRAFT_329721</name>
</gene>
<reference evidence="1 2" key="1">
    <citation type="submission" date="2014-04" db="EMBL/GenBank/DDBJ databases">
        <authorList>
            <consortium name="DOE Joint Genome Institute"/>
            <person name="Kuo A."/>
            <person name="Zuccaro A."/>
            <person name="Kohler A."/>
            <person name="Nagy L.G."/>
            <person name="Floudas D."/>
            <person name="Copeland A."/>
            <person name="Barry K.W."/>
            <person name="Cichocki N."/>
            <person name="Veneault-Fourrey C."/>
            <person name="LaButti K."/>
            <person name="Lindquist E.A."/>
            <person name="Lipzen A."/>
            <person name="Lundell T."/>
            <person name="Morin E."/>
            <person name="Murat C."/>
            <person name="Sun H."/>
            <person name="Tunlid A."/>
            <person name="Henrissat B."/>
            <person name="Grigoriev I.V."/>
            <person name="Hibbett D.S."/>
            <person name="Martin F."/>
            <person name="Nordberg H.P."/>
            <person name="Cantor M.N."/>
            <person name="Hua S.X."/>
        </authorList>
    </citation>
    <scope>NUCLEOTIDE SEQUENCE [LARGE SCALE GENOMIC DNA]</scope>
    <source>
        <strain evidence="1 2">MAFF 305830</strain>
    </source>
</reference>
<evidence type="ECO:0000313" key="2">
    <source>
        <dbReference type="Proteomes" id="UP000054097"/>
    </source>
</evidence>
<dbReference type="AlphaFoldDB" id="A0A0C2XG77"/>
<proteinExistence type="predicted"/>
<accession>A0A0C2XG77</accession>